<gene>
    <name evidence="2" type="ORF">A0U93_02925</name>
</gene>
<dbReference type="EMBL" id="CP014691">
    <property type="protein sequence ID" value="AQS87065.1"/>
    <property type="molecule type" value="Genomic_DNA"/>
</dbReference>
<dbReference type="InterPro" id="IPR046342">
    <property type="entry name" value="CBS_dom_sf"/>
</dbReference>
<name>A0A1U9KMQ4_9PROT</name>
<dbReference type="InterPro" id="IPR007055">
    <property type="entry name" value="BON_dom"/>
</dbReference>
<dbReference type="SUPFAM" id="SSF54631">
    <property type="entry name" value="CBS-domain pair"/>
    <property type="match status" value="1"/>
</dbReference>
<keyword evidence="1" id="KW-0129">CBS domain</keyword>
<dbReference type="Gene3D" id="3.30.1340.30">
    <property type="match status" value="1"/>
</dbReference>
<dbReference type="OrthoDB" id="9783590at2"/>
<dbReference type="Pfam" id="PF00571">
    <property type="entry name" value="CBS"/>
    <property type="match status" value="2"/>
</dbReference>
<dbReference type="InterPro" id="IPR000644">
    <property type="entry name" value="CBS_dom"/>
</dbReference>
<dbReference type="PANTHER" id="PTHR43080:SF26">
    <property type="entry name" value="REGULATORY PROTEIN"/>
    <property type="match status" value="1"/>
</dbReference>
<dbReference type="RefSeq" id="WP_077806033.1">
    <property type="nucleotide sequence ID" value="NZ_BJXS01000004.1"/>
</dbReference>
<evidence type="ECO:0000313" key="2">
    <source>
        <dbReference type="EMBL" id="AQS87065.1"/>
    </source>
</evidence>
<dbReference type="CDD" id="cd04586">
    <property type="entry name" value="CBS_pair_BON_assoc"/>
    <property type="match status" value="1"/>
</dbReference>
<dbReference type="InterPro" id="IPR051257">
    <property type="entry name" value="Diverse_CBS-Domain"/>
</dbReference>
<reference evidence="2 3" key="1">
    <citation type="submission" date="2016-03" db="EMBL/GenBank/DDBJ databases">
        <title>Acetic acid bacteria sequencing.</title>
        <authorList>
            <person name="Brandt J."/>
            <person name="Jakob F."/>
            <person name="Vogel R.F."/>
        </authorList>
    </citation>
    <scope>NUCLEOTIDE SEQUENCE [LARGE SCALE GENOMIC DNA]</scope>
    <source>
        <strain evidence="2 3">NBRC 101099</strain>
    </source>
</reference>
<keyword evidence="3" id="KW-1185">Reference proteome</keyword>
<dbReference type="PANTHER" id="PTHR43080">
    <property type="entry name" value="CBS DOMAIN-CONTAINING PROTEIN CBSX3, MITOCHONDRIAL"/>
    <property type="match status" value="1"/>
</dbReference>
<dbReference type="SMART" id="SM00116">
    <property type="entry name" value="CBS"/>
    <property type="match status" value="2"/>
</dbReference>
<evidence type="ECO:0000313" key="3">
    <source>
        <dbReference type="Proteomes" id="UP000188604"/>
    </source>
</evidence>
<dbReference type="Pfam" id="PF04972">
    <property type="entry name" value="BON"/>
    <property type="match status" value="1"/>
</dbReference>
<accession>A0A1U9KMQ4</accession>
<dbReference type="PROSITE" id="PS51371">
    <property type="entry name" value="CBS"/>
    <property type="match status" value="2"/>
</dbReference>
<dbReference type="PIRSF" id="PIRSF036990">
    <property type="entry name" value="UCP036990_CBS_BON"/>
    <property type="match status" value="1"/>
</dbReference>
<protein>
    <submittedName>
        <fullName evidence="2">Uncharacterized protein</fullName>
    </submittedName>
</protein>
<dbReference type="InterPro" id="IPR017080">
    <property type="entry name" value="UCP036990_CBS_BON"/>
</dbReference>
<sequence length="234" mass="25250">MRVVEVMSRHVVTTTPASPILSAISDMLAHHVSGLPVVNDHGILVGMVTESDFLERAELGAGGVPNSLWARFEHGRNAMAFVQLNGRLVQDVMTENVLSVGIDADLQEAVAIMREHGVKRVPVLQDGQLCGIVSRRDLMCVVRDSLQHGVPPLADDEIVRRLQALCRTTRWAPHDIDARAQAGKVSLSGVVRDEADISALRVMAQNLPGVKAVDTGGLFLLSPGTGYSRPEDLD</sequence>
<dbReference type="AlphaFoldDB" id="A0A1U9KMQ4"/>
<organism evidence="2 3">
    <name type="scientific">Neoasaia chiangmaiensis</name>
    <dbReference type="NCBI Taxonomy" id="320497"/>
    <lineage>
        <taxon>Bacteria</taxon>
        <taxon>Pseudomonadati</taxon>
        <taxon>Pseudomonadota</taxon>
        <taxon>Alphaproteobacteria</taxon>
        <taxon>Acetobacterales</taxon>
        <taxon>Acetobacteraceae</taxon>
        <taxon>Neoasaia</taxon>
    </lineage>
</organism>
<evidence type="ECO:0000256" key="1">
    <source>
        <dbReference type="ARBA" id="ARBA00023122"/>
    </source>
</evidence>
<dbReference type="Gene3D" id="3.10.580.10">
    <property type="entry name" value="CBS-domain"/>
    <property type="match status" value="1"/>
</dbReference>
<dbReference type="STRING" id="320497.A0U93_02925"/>
<dbReference type="Proteomes" id="UP000188604">
    <property type="component" value="Chromosome"/>
</dbReference>
<dbReference type="PROSITE" id="PS50914">
    <property type="entry name" value="BON"/>
    <property type="match status" value="1"/>
</dbReference>
<dbReference type="KEGG" id="nch:A0U93_02925"/>
<proteinExistence type="predicted"/>